<evidence type="ECO:0000256" key="2">
    <source>
        <dbReference type="HAMAP-Rule" id="MF_00612"/>
    </source>
</evidence>
<dbReference type="EMBL" id="FONZ01000002">
    <property type="protein sequence ID" value="SFF01557.1"/>
    <property type="molecule type" value="Genomic_DNA"/>
</dbReference>
<evidence type="ECO:0000256" key="1">
    <source>
        <dbReference type="ARBA" id="ARBA00010839"/>
    </source>
</evidence>
<organism evidence="4 5">
    <name type="scientific">Flavimobilis marinus</name>
    <dbReference type="NCBI Taxonomy" id="285351"/>
    <lineage>
        <taxon>Bacteria</taxon>
        <taxon>Bacillati</taxon>
        <taxon>Actinomycetota</taxon>
        <taxon>Actinomycetes</taxon>
        <taxon>Micrococcales</taxon>
        <taxon>Jonesiaceae</taxon>
        <taxon>Flavimobilis</taxon>
    </lineage>
</organism>
<evidence type="ECO:0000313" key="5">
    <source>
        <dbReference type="Proteomes" id="UP000198520"/>
    </source>
</evidence>
<protein>
    <recommendedName>
        <fullName evidence="2">UPF0225 protein SAMN04488035_1187</fullName>
    </recommendedName>
</protein>
<dbReference type="AlphaFoldDB" id="A0A1I2F9U1"/>
<dbReference type="SUPFAM" id="SSF54427">
    <property type="entry name" value="NTF2-like"/>
    <property type="match status" value="1"/>
</dbReference>
<proteinExistence type="inferred from homology"/>
<comment type="similarity">
    <text evidence="1 2">Belongs to the UPF0225 family.</text>
</comment>
<dbReference type="PANTHER" id="PTHR33747">
    <property type="entry name" value="UPF0225 PROTEIN SCO1677"/>
    <property type="match status" value="1"/>
</dbReference>
<dbReference type="InterPro" id="IPR023006">
    <property type="entry name" value="YchJ-like"/>
</dbReference>
<keyword evidence="5" id="KW-1185">Reference proteome</keyword>
<name>A0A1I2F9U1_9MICO</name>
<dbReference type="InterPro" id="IPR048469">
    <property type="entry name" value="YchJ-like_M"/>
</dbReference>
<accession>A0A1I2F9U1</accession>
<dbReference type="HAMAP" id="MF_00612">
    <property type="entry name" value="UPF0225"/>
    <property type="match status" value="1"/>
</dbReference>
<reference evidence="5" key="1">
    <citation type="submission" date="2016-10" db="EMBL/GenBank/DDBJ databases">
        <authorList>
            <person name="Varghese N."/>
            <person name="Submissions S."/>
        </authorList>
    </citation>
    <scope>NUCLEOTIDE SEQUENCE [LARGE SCALE GENOMIC DNA]</scope>
    <source>
        <strain evidence="5">DSM 19083</strain>
    </source>
</reference>
<dbReference type="Gene3D" id="3.10.450.50">
    <property type="match status" value="1"/>
</dbReference>
<evidence type="ECO:0000313" key="4">
    <source>
        <dbReference type="EMBL" id="SFF01557.1"/>
    </source>
</evidence>
<dbReference type="RefSeq" id="WP_093376121.1">
    <property type="nucleotide sequence ID" value="NZ_BNAN01000002.1"/>
</dbReference>
<dbReference type="InterPro" id="IPR004027">
    <property type="entry name" value="SEC_C_motif"/>
</dbReference>
<sequence>MSATRCPCLSGLPYDECCGLLHAGRAHAATPEQLMRSRFSAYAVGDAAYVLRTWHPRTRPAELDLDDDVRWYRLDVLAAAGTSRDVRGQVEFVAYYRSPDGPGHQRERSRFVREGDRWFYLDAVG</sequence>
<dbReference type="OrthoDB" id="21421at2"/>
<dbReference type="Proteomes" id="UP000198520">
    <property type="component" value="Unassembled WGS sequence"/>
</dbReference>
<dbReference type="Pfam" id="PF02810">
    <property type="entry name" value="SEC-C"/>
    <property type="match status" value="1"/>
</dbReference>
<evidence type="ECO:0000259" key="3">
    <source>
        <dbReference type="Pfam" id="PF17775"/>
    </source>
</evidence>
<dbReference type="STRING" id="285351.SAMN04488035_1187"/>
<gene>
    <name evidence="4" type="ORF">SAMN04488035_1187</name>
</gene>
<dbReference type="Pfam" id="PF17775">
    <property type="entry name" value="YchJ_M-like"/>
    <property type="match status" value="1"/>
</dbReference>
<dbReference type="PANTHER" id="PTHR33747:SF1">
    <property type="entry name" value="ADENYLATE CYCLASE-ASSOCIATED CAP C-TERMINAL DOMAIN-CONTAINING PROTEIN"/>
    <property type="match status" value="1"/>
</dbReference>
<feature type="domain" description="YchJ-like middle NTF2-like" evidence="3">
    <location>
        <begin position="30"/>
        <end position="123"/>
    </location>
</feature>
<dbReference type="InterPro" id="IPR032710">
    <property type="entry name" value="NTF2-like_dom_sf"/>
</dbReference>